<protein>
    <submittedName>
        <fullName evidence="2">Uncharacterized protein</fullName>
    </submittedName>
</protein>
<accession>A0A1W1CKP3</accession>
<feature type="transmembrane region" description="Helical" evidence="1">
    <location>
        <begin position="90"/>
        <end position="108"/>
    </location>
</feature>
<feature type="transmembrane region" description="Helical" evidence="1">
    <location>
        <begin position="6"/>
        <end position="25"/>
    </location>
</feature>
<keyword evidence="1" id="KW-0472">Membrane</keyword>
<evidence type="ECO:0000313" key="2">
    <source>
        <dbReference type="EMBL" id="SFV66272.1"/>
    </source>
</evidence>
<reference evidence="2" key="1">
    <citation type="submission" date="2016-10" db="EMBL/GenBank/DDBJ databases">
        <authorList>
            <person name="de Groot N.N."/>
        </authorList>
    </citation>
    <scope>NUCLEOTIDE SEQUENCE</scope>
</reference>
<keyword evidence="1" id="KW-0812">Transmembrane</keyword>
<feature type="transmembrane region" description="Helical" evidence="1">
    <location>
        <begin position="37"/>
        <end position="70"/>
    </location>
</feature>
<feature type="transmembrane region" description="Helical" evidence="1">
    <location>
        <begin position="129"/>
        <end position="150"/>
    </location>
</feature>
<proteinExistence type="predicted"/>
<sequence length="172" mass="19938">MKEYSYLIVIIVAIFAITLAGAYFSPTFEEEKSFMELFFLFGSLLFIFSALVIFATIGFGSFAIYAAIFLAAVMGMYGVEGATLVTGVTYVTWGSIFAMQVLLFYHHLRSATDWFKKRYTFKAFKKEYIAFYPMLWIAYFFLEFIPSIVYREDFLKFIPSKAFEDMKEVLGR</sequence>
<dbReference type="AlphaFoldDB" id="A0A1W1CKP3"/>
<dbReference type="EMBL" id="FPHL01000044">
    <property type="protein sequence ID" value="SFV66272.1"/>
    <property type="molecule type" value="Genomic_DNA"/>
</dbReference>
<gene>
    <name evidence="2" type="ORF">MNB_SV-10-792</name>
</gene>
<evidence type="ECO:0000256" key="1">
    <source>
        <dbReference type="SAM" id="Phobius"/>
    </source>
</evidence>
<keyword evidence="1" id="KW-1133">Transmembrane helix</keyword>
<name>A0A1W1CKP3_9ZZZZ</name>
<organism evidence="2">
    <name type="scientific">hydrothermal vent metagenome</name>
    <dbReference type="NCBI Taxonomy" id="652676"/>
    <lineage>
        <taxon>unclassified sequences</taxon>
        <taxon>metagenomes</taxon>
        <taxon>ecological metagenomes</taxon>
    </lineage>
</organism>